<dbReference type="PANTHER" id="PTHR13170:SF16">
    <property type="entry name" value="PROTEIN O-GLCNACASE"/>
    <property type="match status" value="1"/>
</dbReference>
<proteinExistence type="inferred from homology"/>
<dbReference type="SUPFAM" id="SSF55545">
    <property type="entry name" value="beta-N-acetylhexosaminidase-like domain"/>
    <property type="match status" value="1"/>
</dbReference>
<dbReference type="InterPro" id="IPR011496">
    <property type="entry name" value="O-GlcNAcase_cat"/>
</dbReference>
<evidence type="ECO:0000256" key="4">
    <source>
        <dbReference type="SAM" id="MobiDB-lite"/>
    </source>
</evidence>
<dbReference type="SUPFAM" id="SSF49785">
    <property type="entry name" value="Galactose-binding domain-like"/>
    <property type="match status" value="2"/>
</dbReference>
<feature type="compositionally biased region" description="Pro residues" evidence="4">
    <location>
        <begin position="1656"/>
        <end position="1670"/>
    </location>
</feature>
<dbReference type="InterPro" id="IPR051822">
    <property type="entry name" value="Glycosyl_Hydrolase_84"/>
</dbReference>
<comment type="caution">
    <text evidence="6">The sequence shown here is derived from an EMBL/GenBank/DDBJ whole genome shotgun (WGS) entry which is preliminary data.</text>
</comment>
<evidence type="ECO:0000256" key="2">
    <source>
        <dbReference type="ARBA" id="ARBA00023295"/>
    </source>
</evidence>
<dbReference type="Gene3D" id="3.30.379.10">
    <property type="entry name" value="Chitobiase/beta-hexosaminidase domain 2-like"/>
    <property type="match status" value="1"/>
</dbReference>
<keyword evidence="2 3" id="KW-0326">Glycosidase</keyword>
<dbReference type="InterPro" id="IPR008979">
    <property type="entry name" value="Galactose-bd-like_sf"/>
</dbReference>
<dbReference type="Gene3D" id="2.60.120.260">
    <property type="entry name" value="Galactose-binding domain-like"/>
    <property type="match status" value="3"/>
</dbReference>
<evidence type="ECO:0000313" key="7">
    <source>
        <dbReference type="Proteomes" id="UP000004431"/>
    </source>
</evidence>
<protein>
    <submittedName>
        <fullName evidence="6">F5/8 type C domain protein</fullName>
    </submittedName>
</protein>
<dbReference type="EMBL" id="AEDQ01000021">
    <property type="protein sequence ID" value="EFL44038.1"/>
    <property type="molecule type" value="Genomic_DNA"/>
</dbReference>
<dbReference type="InterPro" id="IPR029018">
    <property type="entry name" value="Hex-like_dom2"/>
</dbReference>
<name>A0ABP2J4I2_9ACTN</name>
<dbReference type="SUPFAM" id="SSF140657">
    <property type="entry name" value="Hyaluronidase post-catalytic domain-like"/>
    <property type="match status" value="1"/>
</dbReference>
<feature type="active site" description="Proton donor" evidence="3">
    <location>
        <position position="380"/>
    </location>
</feature>
<feature type="region of interest" description="Disordered" evidence="4">
    <location>
        <begin position="1647"/>
        <end position="1692"/>
    </location>
</feature>
<dbReference type="Proteomes" id="UP000004431">
    <property type="component" value="Unassembled WGS sequence"/>
</dbReference>
<comment type="similarity">
    <text evidence="3">Belongs to the glycosyl hydrolase 84 family.</text>
</comment>
<evidence type="ECO:0000259" key="5">
    <source>
        <dbReference type="PROSITE" id="PS52009"/>
    </source>
</evidence>
<dbReference type="InterPro" id="IPR015882">
    <property type="entry name" value="HEX_bac_N"/>
</dbReference>
<reference evidence="6 7" key="1">
    <citation type="submission" date="2010-08" db="EMBL/GenBank/DDBJ databases">
        <authorList>
            <person name="Durkin A.S."/>
            <person name="Madupu R."/>
            <person name="Torralba M."/>
            <person name="Gillis M."/>
            <person name="Methe B."/>
            <person name="Sutton G."/>
            <person name="Nelson K.E."/>
        </authorList>
    </citation>
    <scope>NUCLEOTIDE SEQUENCE [LARGE SCALE GENOMIC DNA]</scope>
    <source>
        <strain evidence="6 7">PB189-T1-4</strain>
    </source>
</reference>
<keyword evidence="1 3" id="KW-0378">Hydrolase</keyword>
<keyword evidence="7" id="KW-1185">Reference proteome</keyword>
<dbReference type="PANTHER" id="PTHR13170">
    <property type="entry name" value="O-GLCNACASE"/>
    <property type="match status" value="1"/>
</dbReference>
<sequence>MHKHVQTNHNHRPLHASGVAVASAETNQTLPLVSRCTSHIHVNMRCINPISSLRTRPHVIAALACSCALSAALVCTYATTQLYAQQQQPPTLAQNTSEQTQAQYKLYPTPHSYTTTKDVVSLPSYAHVYAEKGIDTDTYNRLKEALSQQQMDIVDDKQSASLMQTPAEIYMGIHGSGDKADTLYNDLVKQGAITDGGMWNNIDPYTLCVLPATSTTPVRIVILGKDSDSAYYGATTLYHLLSVIPGSTLRKTVINDWADVKTRGFIEGYYGNPWSVQDRINLMKWAGYYKLNAYVYAPKDDPKHNKHWQELYTPEELKRVIEPLAKAGNESKTRFLYALHPFMYDPITSANYDTKVSILKKKFKQTIDHGVRQIAILADDAGNQGADLYTRLLKDMSDWIQGLQKQTTKDGAPLYPGLKDTIVFCPVNYMGYGEGWYKNLPSNIQVINTGGRVWGKIDRNFATSFKNNSSRAPFMWINWPCSDNDKNALHMGGHDNFLGSDLTPGEVEGVVINPMQESEPSKQGMFMTADFTWNLWKSTKHSAQTWDDSFSYIDHNNGRETRSSKAYKLISENMRRMFGGGTTWDNDESQAMQDKLAAYSAAAKASNFTAKQAQEVKDLLAPLEQATIQYAENPGNPYTYNQIKPWIDAWKDLLLSVRENCDAVLAKEANNTSAMLEHAAQGYAAFKAYQTHGFHYIDHTEYARVGKRTVEPFARELNEFAVRMTEEKLNPNKVFTTYVTSRSDTPEGGEAASVLDGNLSTKLIYKSPNKLTSGTYFGVTRNKPFDITRVTFTQGQGRDFMDAAKLQYFDGKTWKDVEGQTNLGGASVVDVKGLTLKQVYGVRLIATRDNKQDAWPTIADIEINRDDTKKITTTVDLINLQEYQQNKKEYVLDGQQSTLAWLHEPGGSNIKSGDAVQLNFSSPKTIDKIFVRQGYKPGGSKGDTLQAGVVEYSCDNGKNWKQAGTIGSDNDKTYDIEKAAVTNIRVRSTKDTNAWWVLNDITAHEVVKPKTTAYSNIESPSIVAISSDAKDNVISLSNATQKLEAGDYVGADLGAIRQHVTVTGAPQLPAGVKLMYSENGLAWREYTNKPITARFVAWRATNTAQITTNNTSISFDVKRAPSTVSSDIGTVNAKALFDGDISTTFKNTQCPKEGQKVVFDLGQERHITSLAYYVPETSLDFIRDAVIEAADSKDAPDSDWHKVLTINGKMKVENVWTGDTAKEAPWLTHDSKNPGNVYTANPKTDDTAKNANDINGTKQLDVHARYLRLRFTSTYDFRWVEFGELLINAGEHPSTYSNADITATDQGTTSLATLLDNDTSTTWKSAKQQGELTYNVSDPKTPQGAAKQGVRITCVGKPSGAKVTAHVYTDDNYDETTDVTLGYLDNLLNEFSFTQLPKPKPTAAKRTARAANGNGGPVVKSITIDWKNAPLELSEITLMDTARSATTDDVTKLSSALDAAQKIDTTTWTQGAKDALTHEIAVAKRMLEGTATQDSFESQLAQLTAASKNVPQRADTKELNTLVNVFNGVKASYYTKDSYSAYETAIADIKTALAAADNLTQERATALKDACTKAYSALTYDTATYERSRLVLDKTKAAYAAEIAGTSKKDATKVATFKAAYDALTKLTDKANPKEIETAIATLQTAQQALDKDVPKPPAPEPVLPAPEPGEPGETQEGSAPASASADAEDVAEAEAAHATVAMYRLYNTWTHEHLFTTDKAEYDSLVAAGWTGEGEIDSVAAKQGKGVYRLYNPYTHEHHYTAKEDEVEACVKAGWKNEGIKFHSVQNGTVPVYSMYNPYAKKFYHHYTSDPDEIAKMVKDGWIKEEIKWYAAPKK</sequence>
<dbReference type="Gene3D" id="1.20.58.460">
    <property type="entry name" value="Hyaluronidase post-catalytic domain-like"/>
    <property type="match status" value="1"/>
</dbReference>
<evidence type="ECO:0000313" key="6">
    <source>
        <dbReference type="EMBL" id="EFL44038.1"/>
    </source>
</evidence>
<dbReference type="Pfam" id="PF18885">
    <property type="entry name" value="DUF5648"/>
    <property type="match status" value="1"/>
</dbReference>
<dbReference type="InterPro" id="IPR043708">
    <property type="entry name" value="DUF5648"/>
</dbReference>
<dbReference type="Pfam" id="PF07555">
    <property type="entry name" value="NAGidase"/>
    <property type="match status" value="1"/>
</dbReference>
<dbReference type="InterPro" id="IPR017853">
    <property type="entry name" value="GH"/>
</dbReference>
<gene>
    <name evidence="6" type="ORF">HMPREF9248_0843</name>
</gene>
<dbReference type="SUPFAM" id="SSF51445">
    <property type="entry name" value="(Trans)glycosidases"/>
    <property type="match status" value="1"/>
</dbReference>
<dbReference type="RefSeq" id="WP_006304271.1">
    <property type="nucleotide sequence ID" value="NZ_AEDQ01000021.1"/>
</dbReference>
<organism evidence="6 7">
    <name type="scientific">Fannyhessea vaginae PB189-T1-4</name>
    <dbReference type="NCBI Taxonomy" id="866774"/>
    <lineage>
        <taxon>Bacteria</taxon>
        <taxon>Bacillati</taxon>
        <taxon>Actinomycetota</taxon>
        <taxon>Coriobacteriia</taxon>
        <taxon>Coriobacteriales</taxon>
        <taxon>Atopobiaceae</taxon>
        <taxon>Fannyhessea</taxon>
    </lineage>
</organism>
<dbReference type="Pfam" id="PF02838">
    <property type="entry name" value="Glyco_hydro_20b"/>
    <property type="match status" value="1"/>
</dbReference>
<evidence type="ECO:0000256" key="1">
    <source>
        <dbReference type="ARBA" id="ARBA00022801"/>
    </source>
</evidence>
<dbReference type="PROSITE" id="PS52009">
    <property type="entry name" value="GH84"/>
    <property type="match status" value="1"/>
</dbReference>
<feature type="domain" description="GH84" evidence="5">
    <location>
        <begin position="261"/>
        <end position="536"/>
    </location>
</feature>
<dbReference type="Gene3D" id="3.20.20.80">
    <property type="entry name" value="Glycosidases"/>
    <property type="match status" value="1"/>
</dbReference>
<accession>A0ABP2J4I2</accession>
<evidence type="ECO:0000256" key="3">
    <source>
        <dbReference type="PROSITE-ProRule" id="PRU01353"/>
    </source>
</evidence>